<evidence type="ECO:0000313" key="1">
    <source>
        <dbReference type="EMBL" id="MBB3876090.1"/>
    </source>
</evidence>
<comment type="caution">
    <text evidence="1">The sequence shown here is derived from an EMBL/GenBank/DDBJ whole genome shotgun (WGS) entry which is preliminary data.</text>
</comment>
<accession>A0AAW3TSN9</accession>
<proteinExistence type="predicted"/>
<sequence length="472" mass="50581">MVRQRIVYGAYEPDKAQHLTDGLKDMANAYPAANGYKPVGAFEPITDPLPAKFNGGAAFVDSNESGTLFAGTTSNLYRYAAGWVSIVDSLALTNRWQFTQFGDVVIAVNGASTQAVDLIANTAGTVPGAPSATSVATVRDFVVYGGAAGNAALVQWSGFNDYRKNTPGEDQAGFQPMLDGGDVQGIAGGEYGLIIQRSAVRRMTYTGDQYVWQFDVIAPEVGAISKGSIAQSGRRVYFLSDRGFMFCDGTDVQPIGVERVDQTFFASYSRAQLDTMYAAIDPRRTTVAWLVPGAPGKLWVYNWTLDRWSIIMLDAVGVFSGFTSSITLEQLNALYPDGLDTIPFSLDSTRFSGGDPLLLLANASNQIGALSGDNLAASFTTPYMEWSDGRGSRVRSIRPLTDATSGMTVAFDCRQRLGDITGLVSRGTLMESGDMPVRASGRYISTKLTVAAAADWTFVQGFEPAYAMGGGR</sequence>
<keyword evidence="2" id="KW-1185">Reference proteome</keyword>
<dbReference type="Proteomes" id="UP000528945">
    <property type="component" value="Unassembled WGS sequence"/>
</dbReference>
<protein>
    <submittedName>
        <fullName evidence="1">Uncharacterized protein</fullName>
    </submittedName>
</protein>
<dbReference type="EMBL" id="JACIDB010000004">
    <property type="protein sequence ID" value="MBB3876090.1"/>
    <property type="molecule type" value="Genomic_DNA"/>
</dbReference>
<dbReference type="AlphaFoldDB" id="A0AAW3TSN9"/>
<gene>
    <name evidence="1" type="ORF">GGR47_002336</name>
</gene>
<name>A0AAW3TSN9_9SPHN</name>
<reference evidence="1 2" key="1">
    <citation type="submission" date="2020-08" db="EMBL/GenBank/DDBJ databases">
        <title>Genomic Encyclopedia of Type Strains, Phase IV (KMG-IV): sequencing the most valuable type-strain genomes for metagenomic binning, comparative biology and taxonomic classification.</title>
        <authorList>
            <person name="Goeker M."/>
        </authorList>
    </citation>
    <scope>NUCLEOTIDE SEQUENCE [LARGE SCALE GENOMIC DNA]</scope>
    <source>
        <strain evidence="1 2">DSM 15581</strain>
    </source>
</reference>
<organism evidence="1 2">
    <name type="scientific">Sphingomonas aquatilis</name>
    <dbReference type="NCBI Taxonomy" id="93063"/>
    <lineage>
        <taxon>Bacteria</taxon>
        <taxon>Pseudomonadati</taxon>
        <taxon>Pseudomonadota</taxon>
        <taxon>Alphaproteobacteria</taxon>
        <taxon>Sphingomonadales</taxon>
        <taxon>Sphingomonadaceae</taxon>
        <taxon>Sphingomonas</taxon>
    </lineage>
</organism>
<evidence type="ECO:0000313" key="2">
    <source>
        <dbReference type="Proteomes" id="UP000528945"/>
    </source>
</evidence>